<feature type="compositionally biased region" description="Basic residues" evidence="1">
    <location>
        <begin position="53"/>
        <end position="65"/>
    </location>
</feature>
<proteinExistence type="predicted"/>
<evidence type="ECO:0000256" key="2">
    <source>
        <dbReference type="SAM" id="Phobius"/>
    </source>
</evidence>
<name>A0A0N5C8K0_STREA</name>
<sequence length="109" mass="11919">MSGTNGNYYGGMQITETSNEATSKLLLMIVSFMLGVATMVIVLISQGRIAFKTKKNRSKKTHSKRSTSDSNTAIPMTEIQKVVNDLQKKNQIPGGSEGMPQIVVVQKKK</sequence>
<accession>A0A0N5C8K0</accession>
<evidence type="ECO:0000313" key="4">
    <source>
        <dbReference type="WBParaSite" id="SPAL_0001424400.1"/>
    </source>
</evidence>
<reference evidence="4" key="1">
    <citation type="submission" date="2017-02" db="UniProtKB">
        <authorList>
            <consortium name="WormBaseParasite"/>
        </authorList>
    </citation>
    <scope>IDENTIFICATION</scope>
</reference>
<dbReference type="AlphaFoldDB" id="A0A0N5C8K0"/>
<keyword evidence="2" id="KW-0472">Membrane</keyword>
<keyword evidence="2" id="KW-1133">Transmembrane helix</keyword>
<protein>
    <submittedName>
        <fullName evidence="4">Glycophorin-A</fullName>
    </submittedName>
</protein>
<evidence type="ECO:0000256" key="1">
    <source>
        <dbReference type="SAM" id="MobiDB-lite"/>
    </source>
</evidence>
<feature type="region of interest" description="Disordered" evidence="1">
    <location>
        <begin position="89"/>
        <end position="109"/>
    </location>
</feature>
<organism evidence="3 4">
    <name type="scientific">Strongyloides papillosus</name>
    <name type="common">Intestinal threadworm</name>
    <dbReference type="NCBI Taxonomy" id="174720"/>
    <lineage>
        <taxon>Eukaryota</taxon>
        <taxon>Metazoa</taxon>
        <taxon>Ecdysozoa</taxon>
        <taxon>Nematoda</taxon>
        <taxon>Chromadorea</taxon>
        <taxon>Rhabditida</taxon>
        <taxon>Tylenchina</taxon>
        <taxon>Panagrolaimomorpha</taxon>
        <taxon>Strongyloidoidea</taxon>
        <taxon>Strongyloididae</taxon>
        <taxon>Strongyloides</taxon>
    </lineage>
</organism>
<evidence type="ECO:0000313" key="3">
    <source>
        <dbReference type="Proteomes" id="UP000046392"/>
    </source>
</evidence>
<keyword evidence="2" id="KW-0812">Transmembrane</keyword>
<feature type="region of interest" description="Disordered" evidence="1">
    <location>
        <begin position="53"/>
        <end position="75"/>
    </location>
</feature>
<feature type="transmembrane region" description="Helical" evidence="2">
    <location>
        <begin position="25"/>
        <end position="51"/>
    </location>
</feature>
<dbReference type="WBParaSite" id="SPAL_0001424400.1">
    <property type="protein sequence ID" value="SPAL_0001424400.1"/>
    <property type="gene ID" value="SPAL_0001424400"/>
</dbReference>
<dbReference type="Proteomes" id="UP000046392">
    <property type="component" value="Unplaced"/>
</dbReference>
<keyword evidence="3" id="KW-1185">Reference proteome</keyword>